<name>A0A829YE15_9GAMM</name>
<organism evidence="2 3">
    <name type="scientific">Steroidobacter agaridevorans</name>
    <dbReference type="NCBI Taxonomy" id="2695856"/>
    <lineage>
        <taxon>Bacteria</taxon>
        <taxon>Pseudomonadati</taxon>
        <taxon>Pseudomonadota</taxon>
        <taxon>Gammaproteobacteria</taxon>
        <taxon>Steroidobacterales</taxon>
        <taxon>Steroidobacteraceae</taxon>
        <taxon>Steroidobacter</taxon>
    </lineage>
</organism>
<feature type="signal peptide" evidence="1">
    <location>
        <begin position="1"/>
        <end position="31"/>
    </location>
</feature>
<dbReference type="RefSeq" id="WP_202624717.1">
    <property type="nucleotide sequence ID" value="NZ_BLJN01000003.1"/>
</dbReference>
<evidence type="ECO:0000256" key="1">
    <source>
        <dbReference type="SAM" id="SignalP"/>
    </source>
</evidence>
<keyword evidence="1" id="KW-0732">Signal</keyword>
<accession>A0A829YE15</accession>
<sequence length="166" mass="18853">MKFTVHTTSMLQRLRYLAVALLLLVSSAASPQNNSFAVDVIVSPSLAEITLDRSLLRAVFTMRVREWPDGTPVRVFVLPDDNPLSDRFYRERLGMYSYVLRRAWDRMVFTGTGFAPTVVRSESEMIELVRSTPGAIGFVRKRETSSRARPMPPRWQIVLLAAPAHE</sequence>
<evidence type="ECO:0000313" key="2">
    <source>
        <dbReference type="EMBL" id="GFE81555.1"/>
    </source>
</evidence>
<proteinExistence type="predicted"/>
<dbReference type="EMBL" id="BLJN01000003">
    <property type="protein sequence ID" value="GFE81555.1"/>
    <property type="molecule type" value="Genomic_DNA"/>
</dbReference>
<evidence type="ECO:0008006" key="4">
    <source>
        <dbReference type="Google" id="ProtNLM"/>
    </source>
</evidence>
<dbReference type="AlphaFoldDB" id="A0A829YE15"/>
<reference evidence="3" key="1">
    <citation type="submission" date="2020-01" db="EMBL/GenBank/DDBJ databases">
        <title>'Steroidobacter agaridevorans' sp. nov., agar-degrading bacteria isolated from rhizosphere soils.</title>
        <authorList>
            <person name="Ikenaga M."/>
            <person name="Kataoka M."/>
            <person name="Murouchi A."/>
            <person name="Katsuragi S."/>
            <person name="Sakai M."/>
        </authorList>
    </citation>
    <scope>NUCLEOTIDE SEQUENCE [LARGE SCALE GENOMIC DNA]</scope>
    <source>
        <strain evidence="3">YU21-B</strain>
    </source>
</reference>
<dbReference type="SUPFAM" id="SSF53850">
    <property type="entry name" value="Periplasmic binding protein-like II"/>
    <property type="match status" value="1"/>
</dbReference>
<keyword evidence="3" id="KW-1185">Reference proteome</keyword>
<feature type="chain" id="PRO_5032984017" description="PBP domain-containing protein" evidence="1">
    <location>
        <begin position="32"/>
        <end position="166"/>
    </location>
</feature>
<comment type="caution">
    <text evidence="2">The sequence shown here is derived from an EMBL/GenBank/DDBJ whole genome shotgun (WGS) entry which is preliminary data.</text>
</comment>
<dbReference type="Proteomes" id="UP000445000">
    <property type="component" value="Unassembled WGS sequence"/>
</dbReference>
<dbReference type="Gene3D" id="3.40.190.10">
    <property type="entry name" value="Periplasmic binding protein-like II"/>
    <property type="match status" value="1"/>
</dbReference>
<evidence type="ECO:0000313" key="3">
    <source>
        <dbReference type="Proteomes" id="UP000445000"/>
    </source>
</evidence>
<gene>
    <name evidence="2" type="ORF">GCM10011487_35550</name>
</gene>
<protein>
    <recommendedName>
        <fullName evidence="4">PBP domain-containing protein</fullName>
    </recommendedName>
</protein>